<feature type="compositionally biased region" description="Basic residues" evidence="1">
    <location>
        <begin position="725"/>
        <end position="743"/>
    </location>
</feature>
<reference evidence="3 4" key="1">
    <citation type="submission" date="2017-12" db="EMBL/GenBank/DDBJ databases">
        <title>Comparative genomics of Botrytis spp.</title>
        <authorList>
            <person name="Valero-Jimenez C.A."/>
            <person name="Tapia P."/>
            <person name="Veloso J."/>
            <person name="Silva-Moreno E."/>
            <person name="Staats M."/>
            <person name="Valdes J.H."/>
            <person name="Van Kan J.A.L."/>
        </authorList>
    </citation>
    <scope>NUCLEOTIDE SEQUENCE [LARGE SCALE GENOMIC DNA]</scope>
    <source>
        <strain evidence="3 4">Be9601</strain>
    </source>
</reference>
<dbReference type="Proteomes" id="UP000297229">
    <property type="component" value="Unassembled WGS sequence"/>
</dbReference>
<dbReference type="PANTHER" id="PTHR35910">
    <property type="entry name" value="2EXR DOMAIN-CONTAINING PROTEIN"/>
    <property type="match status" value="1"/>
</dbReference>
<sequence length="1033" mass="119193">MKATTTNSTASKPSSTPILYLNVMEPTSLLPHEPVPVSIKDGTSVIIHNDVKGHRIKLQQIQSAETFQYFNRLPCEVRRRIWLQCFTPRRVDLREGVKDPADETSFIDRPCPKARSSLPTTAFVDHESRKVTLTYYYRLIQPIATESRRFSPATIKVLQHLFSGTHLVKQPSSPSSSNCNVIYFNPKIDHLFLTMDAFRSSSTPRYVLDIFKSFEGSSSIVKKIKCIELYCTGPPEINIHGARVLRILKKLKVMNIVFRGESGKPDERREKVVTFDMTQTGHAISGMDHMKITEIIDGNRCIPYYKEKNEKERIKFAGQRPYALLVSMLGLSNNTIWDESSSEWRSTTGPQKVEAIFNNQSLEQEKAFVALKVEVSSSTSENEQFSITATSFDDSKSGNHTITDLSSDMPSIADGGLSQETLTELIRSRAVPATTFLCFSHLPLELRYKIWRHSFPRQHLILSEHSFMRPLSSPFRHMPSSLFRTHVNLPMASATRESRAETLKHYYALYQENYRVPRTTSSSVFQVAVSGSNDYLSGATDLLLPRVMYFNPNIDCLILMYWDVKAISSDLHDIFPPYNQEIVRCLESIREVRVYHVKLGYPGIDYTGLNYTIDVVRLLNIIKRFKNLQRIYLILHKYARVHIDDQLHREFTNRLIKKHWTGQAELEIVWGKEGEDGKDLSLLHNSFEQYFFKKYTQQPSQNQQTQLTITDHSNTMTPKGSSGSKAKKSKKSQSTKVQTKRPLAKTSPAMKKPWGVDKGTQTTDPPKLTEFTPFPRLPLEVQRQIWRSSFEPTKVALRCGVVRTIPRGQYVPYDYPYEQRSRDRLICMQHKTPPTSRIPIAFVNRESRAETLRHYVRLYQDLHTPEHGENLVYPCTLYFNPEIDTPIFSANKTQYTFDKIHLSLERLFPAYDPVAVETMKRIRKIEIEFAGSYESNRDSYDLDSCRDALAMFENLEIVQILSTNGRPNPSFDAHSFISQYYSREGNDPSWNRKTPVLVRFWSPPEWLFNINKSNDPEAIAQRLRWREEQASRQ</sequence>
<proteinExistence type="predicted"/>
<evidence type="ECO:0000313" key="3">
    <source>
        <dbReference type="EMBL" id="TGO73282.1"/>
    </source>
</evidence>
<dbReference type="AlphaFoldDB" id="A0A4Z1JPW9"/>
<evidence type="ECO:0000313" key="4">
    <source>
        <dbReference type="Proteomes" id="UP000297229"/>
    </source>
</evidence>
<protein>
    <recommendedName>
        <fullName evidence="2">2EXR domain-containing protein</fullName>
    </recommendedName>
</protein>
<feature type="domain" description="2EXR" evidence="2">
    <location>
        <begin position="67"/>
        <end position="191"/>
    </location>
</feature>
<feature type="domain" description="2EXR" evidence="2">
    <location>
        <begin position="771"/>
        <end position="885"/>
    </location>
</feature>
<keyword evidence="4" id="KW-1185">Reference proteome</keyword>
<dbReference type="PANTHER" id="PTHR35910:SF1">
    <property type="entry name" value="2EXR DOMAIN-CONTAINING PROTEIN"/>
    <property type="match status" value="1"/>
</dbReference>
<accession>A0A4Z1JPW9</accession>
<evidence type="ECO:0000259" key="2">
    <source>
        <dbReference type="Pfam" id="PF20150"/>
    </source>
</evidence>
<organism evidence="3 4">
    <name type="scientific">Botrytis elliptica</name>
    <dbReference type="NCBI Taxonomy" id="278938"/>
    <lineage>
        <taxon>Eukaryota</taxon>
        <taxon>Fungi</taxon>
        <taxon>Dikarya</taxon>
        <taxon>Ascomycota</taxon>
        <taxon>Pezizomycotina</taxon>
        <taxon>Leotiomycetes</taxon>
        <taxon>Helotiales</taxon>
        <taxon>Sclerotiniaceae</taxon>
        <taxon>Botrytis</taxon>
    </lineage>
</organism>
<comment type="caution">
    <text evidence="3">The sequence shown here is derived from an EMBL/GenBank/DDBJ whole genome shotgun (WGS) entry which is preliminary data.</text>
</comment>
<feature type="region of interest" description="Disordered" evidence="1">
    <location>
        <begin position="697"/>
        <end position="771"/>
    </location>
</feature>
<gene>
    <name evidence="3" type="ORF">BELL_0374g00010</name>
</gene>
<name>A0A4Z1JPW9_9HELO</name>
<feature type="domain" description="2EXR" evidence="2">
    <location>
        <begin position="436"/>
        <end position="557"/>
    </location>
</feature>
<evidence type="ECO:0000256" key="1">
    <source>
        <dbReference type="SAM" id="MobiDB-lite"/>
    </source>
</evidence>
<dbReference type="EMBL" id="PQXM01000372">
    <property type="protein sequence ID" value="TGO73282.1"/>
    <property type="molecule type" value="Genomic_DNA"/>
</dbReference>
<feature type="compositionally biased region" description="Low complexity" evidence="1">
    <location>
        <begin position="697"/>
        <end position="708"/>
    </location>
</feature>
<dbReference type="InterPro" id="IPR045518">
    <property type="entry name" value="2EXR"/>
</dbReference>
<feature type="compositionally biased region" description="Polar residues" evidence="1">
    <location>
        <begin position="709"/>
        <end position="718"/>
    </location>
</feature>
<dbReference type="Pfam" id="PF20150">
    <property type="entry name" value="2EXR"/>
    <property type="match status" value="3"/>
</dbReference>